<dbReference type="SMART" id="SM00213">
    <property type="entry name" value="UBQ"/>
    <property type="match status" value="2"/>
</dbReference>
<feature type="domain" description="Ubiquitin-like" evidence="1">
    <location>
        <begin position="101"/>
        <end position="176"/>
    </location>
</feature>
<dbReference type="CDD" id="cd17039">
    <property type="entry name" value="Ubl_ubiquitin_like"/>
    <property type="match status" value="2"/>
</dbReference>
<dbReference type="AlphaFoldDB" id="A0A1R3L512"/>
<evidence type="ECO:0000313" key="3">
    <source>
        <dbReference type="Proteomes" id="UP000006882"/>
    </source>
</evidence>
<keyword evidence="3" id="KW-1185">Reference proteome</keyword>
<evidence type="ECO:0000313" key="2">
    <source>
        <dbReference type="EMBL" id="ONH89489.1"/>
    </source>
</evidence>
<dbReference type="EMBL" id="KV887607">
    <property type="protein sequence ID" value="ONH89489.1"/>
    <property type="molecule type" value="Genomic_DNA"/>
</dbReference>
<dbReference type="Proteomes" id="UP000006882">
    <property type="component" value="Unassembled WGS sequence"/>
</dbReference>
<dbReference type="Gramene" id="ONH89489">
    <property type="protein sequence ID" value="ONH89489"/>
    <property type="gene ID" value="PRUPE_I004700"/>
</dbReference>
<name>A0A1R3L512_PRUPE</name>
<protein>
    <recommendedName>
        <fullName evidence="1">Ubiquitin-like domain-containing protein</fullName>
    </recommendedName>
</protein>
<dbReference type="STRING" id="3760.A0A1R3L512"/>
<feature type="domain" description="Ubiquitin-like" evidence="1">
    <location>
        <begin position="52"/>
        <end position="100"/>
    </location>
</feature>
<accession>A0A1R3L512</accession>
<dbReference type="Gene3D" id="3.10.20.90">
    <property type="entry name" value="Phosphatidylinositol 3-kinase Catalytic Subunit, Chain A, domain 1"/>
    <property type="match status" value="2"/>
</dbReference>
<proteinExistence type="predicted"/>
<sequence>MWEDYDPNEIFDFDPFHHPDSNPPPETPLITFVWSGGESILLISLATQIIGVKQLILEVLRIPFPVERQELSWAGQFLRDELTLQDYNIPSETSIILLEKIKVTIYLEAGDIQYEYVIHDSTTIDQLKAKLHAEHDVVIENKVLRMGNAYLPDDAQLFAVGVVEGTTLYLVERFNA</sequence>
<organism evidence="2 3">
    <name type="scientific">Prunus persica</name>
    <name type="common">Peach</name>
    <name type="synonym">Amygdalus persica</name>
    <dbReference type="NCBI Taxonomy" id="3760"/>
    <lineage>
        <taxon>Eukaryota</taxon>
        <taxon>Viridiplantae</taxon>
        <taxon>Streptophyta</taxon>
        <taxon>Embryophyta</taxon>
        <taxon>Tracheophyta</taxon>
        <taxon>Spermatophyta</taxon>
        <taxon>Magnoliopsida</taxon>
        <taxon>eudicotyledons</taxon>
        <taxon>Gunneridae</taxon>
        <taxon>Pentapetalae</taxon>
        <taxon>rosids</taxon>
        <taxon>fabids</taxon>
        <taxon>Rosales</taxon>
        <taxon>Rosaceae</taxon>
        <taxon>Amygdaloideae</taxon>
        <taxon>Amygdaleae</taxon>
        <taxon>Prunus</taxon>
    </lineage>
</organism>
<dbReference type="SUPFAM" id="SSF54236">
    <property type="entry name" value="Ubiquitin-like"/>
    <property type="match status" value="2"/>
</dbReference>
<evidence type="ECO:0000259" key="1">
    <source>
        <dbReference type="PROSITE" id="PS50053"/>
    </source>
</evidence>
<gene>
    <name evidence="2" type="ORF">PRUPE_I004700</name>
</gene>
<dbReference type="InterPro" id="IPR029071">
    <property type="entry name" value="Ubiquitin-like_domsf"/>
</dbReference>
<dbReference type="InterPro" id="IPR000626">
    <property type="entry name" value="Ubiquitin-like_dom"/>
</dbReference>
<dbReference type="PROSITE" id="PS50053">
    <property type="entry name" value="UBIQUITIN_2"/>
    <property type="match status" value="2"/>
</dbReference>
<reference evidence="2 3" key="1">
    <citation type="journal article" date="2013" name="Nat. Genet.">
        <title>The high-quality draft genome of peach (Prunus persica) identifies unique patterns of genetic diversity, domestication and genome evolution.</title>
        <authorList>
            <consortium name="International Peach Genome Initiative"/>
            <person name="Verde I."/>
            <person name="Abbott A.G."/>
            <person name="Scalabrin S."/>
            <person name="Jung S."/>
            <person name="Shu S."/>
            <person name="Marroni F."/>
            <person name="Zhebentyayeva T."/>
            <person name="Dettori M.T."/>
            <person name="Grimwood J."/>
            <person name="Cattonaro F."/>
            <person name="Zuccolo A."/>
            <person name="Rossini L."/>
            <person name="Jenkins J."/>
            <person name="Vendramin E."/>
            <person name="Meisel L.A."/>
            <person name="Decroocq V."/>
            <person name="Sosinski B."/>
            <person name="Prochnik S."/>
            <person name="Mitros T."/>
            <person name="Policriti A."/>
            <person name="Cipriani G."/>
            <person name="Dondini L."/>
            <person name="Ficklin S."/>
            <person name="Goodstein D.M."/>
            <person name="Xuan P."/>
            <person name="Del Fabbro C."/>
            <person name="Aramini V."/>
            <person name="Copetti D."/>
            <person name="Gonzalez S."/>
            <person name="Horner D.S."/>
            <person name="Falchi R."/>
            <person name="Lucas S."/>
            <person name="Mica E."/>
            <person name="Maldonado J."/>
            <person name="Lazzari B."/>
            <person name="Bielenberg D."/>
            <person name="Pirona R."/>
            <person name="Miculan M."/>
            <person name="Barakat A."/>
            <person name="Testolin R."/>
            <person name="Stella A."/>
            <person name="Tartarini S."/>
            <person name="Tonutti P."/>
            <person name="Arus P."/>
            <person name="Orellana A."/>
            <person name="Wells C."/>
            <person name="Main D."/>
            <person name="Vizzotto G."/>
            <person name="Silva H."/>
            <person name="Salamini F."/>
            <person name="Schmutz J."/>
            <person name="Morgante M."/>
            <person name="Rokhsar D.S."/>
        </authorList>
    </citation>
    <scope>NUCLEOTIDE SEQUENCE [LARGE SCALE GENOMIC DNA]</scope>
    <source>
        <strain evidence="3">cv. Nemared</strain>
    </source>
</reference>
<dbReference type="Pfam" id="PF00240">
    <property type="entry name" value="ubiquitin"/>
    <property type="match status" value="1"/>
</dbReference>